<dbReference type="InterPro" id="IPR011650">
    <property type="entry name" value="Peptidase_M20_dimer"/>
</dbReference>
<dbReference type="Proteomes" id="UP000317835">
    <property type="component" value="Chromosome"/>
</dbReference>
<dbReference type="EMBL" id="CP036426">
    <property type="protein sequence ID" value="QDV36211.1"/>
    <property type="molecule type" value="Genomic_DNA"/>
</dbReference>
<reference evidence="5 6" key="1">
    <citation type="submission" date="2019-02" db="EMBL/GenBank/DDBJ databases">
        <title>Deep-cultivation of Planctomycetes and their phenomic and genomic characterization uncovers novel biology.</title>
        <authorList>
            <person name="Wiegand S."/>
            <person name="Jogler M."/>
            <person name="Boedeker C."/>
            <person name="Pinto D."/>
            <person name="Vollmers J."/>
            <person name="Rivas-Marin E."/>
            <person name="Kohn T."/>
            <person name="Peeters S.H."/>
            <person name="Heuer A."/>
            <person name="Rast P."/>
            <person name="Oberbeckmann S."/>
            <person name="Bunk B."/>
            <person name="Jeske O."/>
            <person name="Meyerdierks A."/>
            <person name="Storesund J.E."/>
            <person name="Kallscheuer N."/>
            <person name="Luecker S."/>
            <person name="Lage O.M."/>
            <person name="Pohl T."/>
            <person name="Merkel B.J."/>
            <person name="Hornburger P."/>
            <person name="Mueller R.-W."/>
            <person name="Bruemmer F."/>
            <person name="Labrenz M."/>
            <person name="Spormann A.M."/>
            <person name="Op den Camp H."/>
            <person name="Overmann J."/>
            <person name="Amann R."/>
            <person name="Jetten M.S.M."/>
            <person name="Mascher T."/>
            <person name="Medema M.H."/>
            <person name="Devos D.P."/>
            <person name="Kaster A.-K."/>
            <person name="Ovreas L."/>
            <person name="Rohde M."/>
            <person name="Galperin M.Y."/>
            <person name="Jogler C."/>
        </authorList>
    </citation>
    <scope>NUCLEOTIDE SEQUENCE [LARGE SCALE GENOMIC DNA]</scope>
    <source>
        <strain evidence="5 6">ElP</strain>
    </source>
</reference>
<sequence length="466" mass="50958">MDDAVARALAYAKAARPGFVAQLKDFVRIPSVSADPRHAADVRRCADWLARDLRRIGMPRVRVIATPRNPIVYADWLGAPGRPTVLIYGHYDVQPADPPDAWRTPPFEPTVRGDDLFGRGASDDKGPLFAHVKALESFLRTRGTPPVNIRCLFDGEEEIGSPNLVPWLARHRRALASDLAVISDTRMLGPDRPAMTYSLRGSLGLELEVRGPRRDLHSGAFGGAVHNPLQALCEILARLHHPDGRVAVPGFYDRVRPVGPDERSFMARRGPSDARILRDAGVDRPWGEPGYSLHERTTIRPALTINGLSGGYQGPGGKAVIPASAVAKVGIRLVPDQDPGEISRLVRRHIARLAPPTVRVAVRTLQRARPVHLVHRHPGFQAAAIAYRRGFGTVPVLLRSGGTIPVVDALQSILCTPCILMGFALPDDRMHAPDEKLHLPTFGRAIATCIHFLAEVPVSLSYNEIH</sequence>
<evidence type="ECO:0000256" key="2">
    <source>
        <dbReference type="ARBA" id="ARBA00022723"/>
    </source>
</evidence>
<dbReference type="KEGG" id="tpla:ElP_41290"/>
<keyword evidence="6" id="KW-1185">Reference proteome</keyword>
<dbReference type="NCBIfam" id="NF005914">
    <property type="entry name" value="PRK07907.1"/>
    <property type="match status" value="1"/>
</dbReference>
<dbReference type="PANTHER" id="PTHR43270">
    <property type="entry name" value="BETA-ALA-HIS DIPEPTIDASE"/>
    <property type="match status" value="1"/>
</dbReference>
<dbReference type="InterPro" id="IPR002933">
    <property type="entry name" value="Peptidase_M20"/>
</dbReference>
<evidence type="ECO:0000259" key="4">
    <source>
        <dbReference type="Pfam" id="PF07687"/>
    </source>
</evidence>
<dbReference type="NCBIfam" id="NF006053">
    <property type="entry name" value="PRK08201.1"/>
    <property type="match status" value="1"/>
</dbReference>
<dbReference type="InterPro" id="IPR051458">
    <property type="entry name" value="Cyt/Met_Dipeptidase"/>
</dbReference>
<evidence type="ECO:0000256" key="3">
    <source>
        <dbReference type="ARBA" id="ARBA00022801"/>
    </source>
</evidence>
<evidence type="ECO:0000313" key="6">
    <source>
        <dbReference type="Proteomes" id="UP000317835"/>
    </source>
</evidence>
<dbReference type="AlphaFoldDB" id="A0A518H5U7"/>
<keyword evidence="3 5" id="KW-0378">Hydrolase</keyword>
<protein>
    <submittedName>
        <fullName evidence="5">Succinyl-diaminopimelate desuccinylase</fullName>
        <ecNumber evidence="5">3.5.1.18</ecNumber>
    </submittedName>
</protein>
<dbReference type="Gene3D" id="3.40.630.10">
    <property type="entry name" value="Zn peptidases"/>
    <property type="match status" value="1"/>
</dbReference>
<dbReference type="NCBIfam" id="NF006579">
    <property type="entry name" value="PRK09104.1"/>
    <property type="match status" value="1"/>
</dbReference>
<dbReference type="OrthoDB" id="9761532at2"/>
<dbReference type="SUPFAM" id="SSF53187">
    <property type="entry name" value="Zn-dependent exopeptidases"/>
    <property type="match status" value="1"/>
</dbReference>
<dbReference type="EC" id="3.5.1.18" evidence="5"/>
<dbReference type="PANTHER" id="PTHR43270:SF12">
    <property type="entry name" value="SUCCINYL-DIAMINOPIMELATE DESUCCINYLASE"/>
    <property type="match status" value="1"/>
</dbReference>
<dbReference type="Gene3D" id="3.30.70.360">
    <property type="match status" value="1"/>
</dbReference>
<dbReference type="RefSeq" id="WP_145272321.1">
    <property type="nucleotide sequence ID" value="NZ_CP036426.1"/>
</dbReference>
<keyword evidence="1" id="KW-0645">Protease</keyword>
<feature type="domain" description="Peptidase M20 dimerisation" evidence="4">
    <location>
        <begin position="197"/>
        <end position="356"/>
    </location>
</feature>
<keyword evidence="2" id="KW-0479">Metal-binding</keyword>
<dbReference type="GO" id="GO:0008233">
    <property type="term" value="F:peptidase activity"/>
    <property type="evidence" value="ECO:0007669"/>
    <property type="project" value="UniProtKB-KW"/>
</dbReference>
<evidence type="ECO:0000313" key="5">
    <source>
        <dbReference type="EMBL" id="QDV36211.1"/>
    </source>
</evidence>
<gene>
    <name evidence="5" type="primary">dapE_1</name>
    <name evidence="5" type="ORF">ElP_41290</name>
</gene>
<organism evidence="5 6">
    <name type="scientific">Tautonia plasticadhaerens</name>
    <dbReference type="NCBI Taxonomy" id="2527974"/>
    <lineage>
        <taxon>Bacteria</taxon>
        <taxon>Pseudomonadati</taxon>
        <taxon>Planctomycetota</taxon>
        <taxon>Planctomycetia</taxon>
        <taxon>Isosphaerales</taxon>
        <taxon>Isosphaeraceae</taxon>
        <taxon>Tautonia</taxon>
    </lineage>
</organism>
<name>A0A518H5U7_9BACT</name>
<proteinExistence type="predicted"/>
<dbReference type="Pfam" id="PF01546">
    <property type="entry name" value="Peptidase_M20"/>
    <property type="match status" value="1"/>
</dbReference>
<dbReference type="Pfam" id="PF07687">
    <property type="entry name" value="M20_dimer"/>
    <property type="match status" value="1"/>
</dbReference>
<dbReference type="GO" id="GO:0009014">
    <property type="term" value="F:succinyl-diaminopimelate desuccinylase activity"/>
    <property type="evidence" value="ECO:0007669"/>
    <property type="project" value="UniProtKB-EC"/>
</dbReference>
<dbReference type="GO" id="GO:0006508">
    <property type="term" value="P:proteolysis"/>
    <property type="evidence" value="ECO:0007669"/>
    <property type="project" value="UniProtKB-KW"/>
</dbReference>
<evidence type="ECO:0000256" key="1">
    <source>
        <dbReference type="ARBA" id="ARBA00022670"/>
    </source>
</evidence>
<accession>A0A518H5U7</accession>
<dbReference type="GO" id="GO:0046872">
    <property type="term" value="F:metal ion binding"/>
    <property type="evidence" value="ECO:0007669"/>
    <property type="project" value="UniProtKB-KW"/>
</dbReference>